<evidence type="ECO:0000313" key="3">
    <source>
        <dbReference type="Proteomes" id="UP000641386"/>
    </source>
</evidence>
<reference evidence="2" key="1">
    <citation type="journal article" date="2014" name="Int. J. Syst. Evol. Microbiol.">
        <title>Complete genome sequence of Corynebacterium casei LMG S-19264T (=DSM 44701T), isolated from a smear-ripened cheese.</title>
        <authorList>
            <consortium name="US DOE Joint Genome Institute (JGI-PGF)"/>
            <person name="Walter F."/>
            <person name="Albersmeier A."/>
            <person name="Kalinowski J."/>
            <person name="Ruckert C."/>
        </authorList>
    </citation>
    <scope>NUCLEOTIDE SEQUENCE</scope>
    <source>
        <strain evidence="2">JCM 3302</strain>
    </source>
</reference>
<comment type="caution">
    <text evidence="2">The sequence shown here is derived from an EMBL/GenBank/DDBJ whole genome shotgun (WGS) entry which is preliminary data.</text>
</comment>
<dbReference type="Proteomes" id="UP000641386">
    <property type="component" value="Unassembled WGS sequence"/>
</dbReference>
<evidence type="ECO:0000313" key="2">
    <source>
        <dbReference type="EMBL" id="GHF00716.1"/>
    </source>
</evidence>
<evidence type="ECO:0000256" key="1">
    <source>
        <dbReference type="SAM" id="MobiDB-lite"/>
    </source>
</evidence>
<name>A0A919ADR7_9ACTN</name>
<feature type="region of interest" description="Disordered" evidence="1">
    <location>
        <begin position="96"/>
        <end position="118"/>
    </location>
</feature>
<reference evidence="2" key="2">
    <citation type="submission" date="2020-09" db="EMBL/GenBank/DDBJ databases">
        <authorList>
            <person name="Sun Q."/>
            <person name="Ohkuma M."/>
        </authorList>
    </citation>
    <scope>NUCLEOTIDE SEQUENCE</scope>
    <source>
        <strain evidence="2">JCM 3302</strain>
    </source>
</reference>
<organism evidence="2 3">
    <name type="scientific">Streptomyces spiralis</name>
    <dbReference type="NCBI Taxonomy" id="66376"/>
    <lineage>
        <taxon>Bacteria</taxon>
        <taxon>Bacillati</taxon>
        <taxon>Actinomycetota</taxon>
        <taxon>Actinomycetes</taxon>
        <taxon>Kitasatosporales</taxon>
        <taxon>Streptomycetaceae</taxon>
        <taxon>Streptomyces</taxon>
    </lineage>
</organism>
<accession>A0A919ADR7</accession>
<dbReference type="AlphaFoldDB" id="A0A919ADR7"/>
<proteinExistence type="predicted"/>
<sequence length="118" mass="12800">MHPGSGLFPITSELSNPSFYKATEAERGLTMLAHYAHITNGHRYADAQGWHPFNETAPRWAGELVRDVLSYVLSHAGGVDAVWRAIEVLTELAATDAGVSDEEGASPRCCRGRGLPHD</sequence>
<protein>
    <submittedName>
        <fullName evidence="2">Uncharacterized protein</fullName>
    </submittedName>
</protein>
<dbReference type="EMBL" id="BNBC01000040">
    <property type="protein sequence ID" value="GHF00716.1"/>
    <property type="molecule type" value="Genomic_DNA"/>
</dbReference>
<dbReference type="RefSeq" id="WP_189906084.1">
    <property type="nucleotide sequence ID" value="NZ_BNBC01000040.1"/>
</dbReference>
<keyword evidence="3" id="KW-1185">Reference proteome</keyword>
<gene>
    <name evidence="2" type="ORF">GCM10014715_66120</name>
</gene>